<comment type="caution">
    <text evidence="1">The sequence shown here is derived from an EMBL/GenBank/DDBJ whole genome shotgun (WGS) entry which is preliminary data.</text>
</comment>
<name>A0AAD5HG42_UMBRA</name>
<evidence type="ECO:0000313" key="1">
    <source>
        <dbReference type="EMBL" id="KAI8581729.1"/>
    </source>
</evidence>
<accession>A0AAD5HG42</accession>
<reference evidence="1" key="2">
    <citation type="journal article" date="2022" name="Proc. Natl. Acad. Sci. U.S.A.">
        <title>Diploid-dominant life cycles characterize the early evolution of Fungi.</title>
        <authorList>
            <person name="Amses K.R."/>
            <person name="Simmons D.R."/>
            <person name="Longcore J.E."/>
            <person name="Mondo S.J."/>
            <person name="Seto K."/>
            <person name="Jeronimo G.H."/>
            <person name="Bonds A.E."/>
            <person name="Quandt C.A."/>
            <person name="Davis W.J."/>
            <person name="Chang Y."/>
            <person name="Federici B.A."/>
            <person name="Kuo A."/>
            <person name="LaButti K."/>
            <person name="Pangilinan J."/>
            <person name="Andreopoulos W."/>
            <person name="Tritt A."/>
            <person name="Riley R."/>
            <person name="Hundley H."/>
            <person name="Johnson J."/>
            <person name="Lipzen A."/>
            <person name="Barry K."/>
            <person name="Lang B.F."/>
            <person name="Cuomo C.A."/>
            <person name="Buchler N.E."/>
            <person name="Grigoriev I.V."/>
            <person name="Spatafora J.W."/>
            <person name="Stajich J.E."/>
            <person name="James T.Y."/>
        </authorList>
    </citation>
    <scope>NUCLEOTIDE SEQUENCE</scope>
    <source>
        <strain evidence="1">AG</strain>
    </source>
</reference>
<dbReference type="RefSeq" id="XP_051446733.1">
    <property type="nucleotide sequence ID" value="XM_051587329.1"/>
</dbReference>
<evidence type="ECO:0000313" key="2">
    <source>
        <dbReference type="Proteomes" id="UP001206595"/>
    </source>
</evidence>
<dbReference type="GeneID" id="75912674"/>
<sequence length="418" mass="46875">MSKVDMLQTTGWDLVRLLSPYVAGTSGSEELSLGIRSITLRIMDSIARHANPRELYLMILQTMSSISWDVDLDNLDSAVEGTVLFAVLNKMLSVVMARIKAKQLVRFMVTPIKAQWPVLTFIQGLLQAGYGDETLGSNKDIANTKKSWKEVLKVLVDVIYDFCDACVGMLSSGDILSASDSELKTEPQQRRYIVCYHILNVFDHILFVLPSNFARSYYMTRHKKYNVDSVRPGADKQSSIEIADSFGKDIIKRSMSIVAKSKFQMKEIVTVIAFNHNETFTCDDEESEDDDDTVRASNLPWPIDGVVAILATEVAVGNDEALSKATDIMPLGYSQLSLEDLLDDFGAYVVDSLNRNRGSLSYRLDKCLVILHDMLQRRGEDKLTLDDMQRTFGNLSGRQALEISAEECTWIGLFQVML</sequence>
<keyword evidence="2" id="KW-1185">Reference proteome</keyword>
<dbReference type="InterPro" id="IPR013877">
    <property type="entry name" value="YAP-bd/ALF4/Glomulin"/>
</dbReference>
<dbReference type="Proteomes" id="UP001206595">
    <property type="component" value="Unassembled WGS sequence"/>
</dbReference>
<protein>
    <submittedName>
        <fullName evidence="1">Uncharacterized protein</fullName>
    </submittedName>
</protein>
<gene>
    <name evidence="1" type="ORF">K450DRAFT_230892</name>
</gene>
<proteinExistence type="predicted"/>
<dbReference type="EMBL" id="MU620904">
    <property type="protein sequence ID" value="KAI8581729.1"/>
    <property type="molecule type" value="Genomic_DNA"/>
</dbReference>
<organism evidence="1 2">
    <name type="scientific">Umbelopsis ramanniana AG</name>
    <dbReference type="NCBI Taxonomy" id="1314678"/>
    <lineage>
        <taxon>Eukaryota</taxon>
        <taxon>Fungi</taxon>
        <taxon>Fungi incertae sedis</taxon>
        <taxon>Mucoromycota</taxon>
        <taxon>Mucoromycotina</taxon>
        <taxon>Umbelopsidomycetes</taxon>
        <taxon>Umbelopsidales</taxon>
        <taxon>Umbelopsidaceae</taxon>
        <taxon>Umbelopsis</taxon>
    </lineage>
</organism>
<reference evidence="1" key="1">
    <citation type="submission" date="2021-06" db="EMBL/GenBank/DDBJ databases">
        <authorList>
            <consortium name="DOE Joint Genome Institute"/>
            <person name="Mondo S.J."/>
            <person name="Amses K.R."/>
            <person name="Simmons D.R."/>
            <person name="Longcore J.E."/>
            <person name="Seto K."/>
            <person name="Alves G.H."/>
            <person name="Bonds A.E."/>
            <person name="Quandt C.A."/>
            <person name="Davis W.J."/>
            <person name="Chang Y."/>
            <person name="Letcher P.M."/>
            <person name="Powell M.J."/>
            <person name="Kuo A."/>
            <person name="Labutti K."/>
            <person name="Pangilinan J."/>
            <person name="Andreopoulos W."/>
            <person name="Tritt A."/>
            <person name="Riley R."/>
            <person name="Hundley H."/>
            <person name="Johnson J."/>
            <person name="Lipzen A."/>
            <person name="Barry K."/>
            <person name="Berbee M.L."/>
            <person name="Buchler N.E."/>
            <person name="Grigoriev I.V."/>
            <person name="Spatafora J.W."/>
            <person name="Stajich J.E."/>
            <person name="James T.Y."/>
        </authorList>
    </citation>
    <scope>NUCLEOTIDE SEQUENCE</scope>
    <source>
        <strain evidence="1">AG</strain>
    </source>
</reference>
<dbReference type="AlphaFoldDB" id="A0AAD5HG42"/>
<dbReference type="Pfam" id="PF08568">
    <property type="entry name" value="Kinetochor_Ybp2"/>
    <property type="match status" value="1"/>
</dbReference>